<organism evidence="1 2">
    <name type="scientific">Candidatus Marinarcus aquaticus</name>
    <dbReference type="NCBI Taxonomy" id="2044504"/>
    <lineage>
        <taxon>Bacteria</taxon>
        <taxon>Pseudomonadati</taxon>
        <taxon>Campylobacterota</taxon>
        <taxon>Epsilonproteobacteria</taxon>
        <taxon>Campylobacterales</taxon>
        <taxon>Arcobacteraceae</taxon>
        <taxon>Candidatus Marinarcus</taxon>
    </lineage>
</organism>
<dbReference type="EMBL" id="PDKN01000002">
    <property type="protein sequence ID" value="RXJ60043.1"/>
    <property type="molecule type" value="Genomic_DNA"/>
</dbReference>
<accession>A0A4Q0XSQ0</accession>
<dbReference type="RefSeq" id="WP_128995344.1">
    <property type="nucleotide sequence ID" value="NZ_PDKN01000002.1"/>
</dbReference>
<comment type="caution">
    <text evidence="1">The sequence shown here is derived from an EMBL/GenBank/DDBJ whole genome shotgun (WGS) entry which is preliminary data.</text>
</comment>
<name>A0A4Q0XSQ0_9BACT</name>
<sequence>MQECLKNICTEFEKLKGFLNGATSEQEQLVNTLFEKFMDCFEHLKAEKLEYPKEFINDVRLYNEGFEPIYKKFADIQIRYLMLSDFYDFARLTKRYIKE</sequence>
<protein>
    <submittedName>
        <fullName evidence="1">Uncharacterized protein</fullName>
    </submittedName>
</protein>
<evidence type="ECO:0000313" key="2">
    <source>
        <dbReference type="Proteomes" id="UP000290657"/>
    </source>
</evidence>
<proteinExistence type="predicted"/>
<evidence type="ECO:0000313" key="1">
    <source>
        <dbReference type="EMBL" id="RXJ60043.1"/>
    </source>
</evidence>
<keyword evidence="2" id="KW-1185">Reference proteome</keyword>
<gene>
    <name evidence="1" type="ORF">CRV04_03255</name>
</gene>
<dbReference type="OrthoDB" id="5344657at2"/>
<dbReference type="Proteomes" id="UP000290657">
    <property type="component" value="Unassembled WGS sequence"/>
</dbReference>
<dbReference type="AlphaFoldDB" id="A0A4Q0XSQ0"/>
<reference evidence="1 2" key="1">
    <citation type="submission" date="2017-10" db="EMBL/GenBank/DDBJ databases">
        <title>Genomics of the genus Arcobacter.</title>
        <authorList>
            <person name="Perez-Cataluna A."/>
            <person name="Figueras M.J."/>
        </authorList>
    </citation>
    <scope>NUCLEOTIDE SEQUENCE [LARGE SCALE GENOMIC DNA]</scope>
    <source>
        <strain evidence="1 2">CECT 8987</strain>
    </source>
</reference>